<dbReference type="SUPFAM" id="SSF49785">
    <property type="entry name" value="Galactose-binding domain-like"/>
    <property type="match status" value="1"/>
</dbReference>
<feature type="region of interest" description="Disordered" evidence="1">
    <location>
        <begin position="204"/>
        <end position="226"/>
    </location>
</feature>
<accession>A0ABV9PP28</accession>
<feature type="transmembrane region" description="Helical" evidence="2">
    <location>
        <begin position="360"/>
        <end position="381"/>
    </location>
</feature>
<keyword evidence="2" id="KW-0472">Membrane</keyword>
<dbReference type="EMBL" id="JBHSHP010000020">
    <property type="protein sequence ID" value="MFC4754670.1"/>
    <property type="molecule type" value="Genomic_DNA"/>
</dbReference>
<feature type="compositionally biased region" description="Low complexity" evidence="1">
    <location>
        <begin position="401"/>
        <end position="415"/>
    </location>
</feature>
<evidence type="ECO:0000256" key="2">
    <source>
        <dbReference type="SAM" id="Phobius"/>
    </source>
</evidence>
<reference evidence="4" key="1">
    <citation type="journal article" date="2019" name="Int. J. Syst. Evol. Microbiol.">
        <title>The Global Catalogue of Microorganisms (GCM) 10K type strain sequencing project: providing services to taxonomists for standard genome sequencing and annotation.</title>
        <authorList>
            <consortium name="The Broad Institute Genomics Platform"/>
            <consortium name="The Broad Institute Genome Sequencing Center for Infectious Disease"/>
            <person name="Wu L."/>
            <person name="Ma J."/>
        </authorList>
    </citation>
    <scope>NUCLEOTIDE SEQUENCE [LARGE SCALE GENOMIC DNA]</scope>
    <source>
        <strain evidence="4">JCM 11882</strain>
    </source>
</reference>
<protein>
    <submittedName>
        <fullName evidence="3">Protein kinase family protein</fullName>
    </submittedName>
</protein>
<feature type="compositionally biased region" description="Low complexity" evidence="1">
    <location>
        <begin position="308"/>
        <end position="327"/>
    </location>
</feature>
<keyword evidence="2" id="KW-0812">Transmembrane</keyword>
<keyword evidence="3" id="KW-0808">Transferase</keyword>
<evidence type="ECO:0000313" key="4">
    <source>
        <dbReference type="Proteomes" id="UP001595836"/>
    </source>
</evidence>
<dbReference type="Gene3D" id="1.10.510.10">
    <property type="entry name" value="Transferase(Phosphotransferase) domain 1"/>
    <property type="match status" value="1"/>
</dbReference>
<evidence type="ECO:0000313" key="3">
    <source>
        <dbReference type="EMBL" id="MFC4754670.1"/>
    </source>
</evidence>
<feature type="region of interest" description="Disordered" evidence="1">
    <location>
        <begin position="400"/>
        <end position="474"/>
    </location>
</feature>
<organism evidence="3 4">
    <name type="scientific">Dietzia aurantiaca</name>
    <dbReference type="NCBI Taxonomy" id="983873"/>
    <lineage>
        <taxon>Bacteria</taxon>
        <taxon>Bacillati</taxon>
        <taxon>Actinomycetota</taxon>
        <taxon>Actinomycetes</taxon>
        <taxon>Mycobacteriales</taxon>
        <taxon>Dietziaceae</taxon>
        <taxon>Dietzia</taxon>
    </lineage>
</organism>
<dbReference type="GO" id="GO:0016301">
    <property type="term" value="F:kinase activity"/>
    <property type="evidence" value="ECO:0007669"/>
    <property type="project" value="UniProtKB-KW"/>
</dbReference>
<proteinExistence type="predicted"/>
<evidence type="ECO:0000256" key="1">
    <source>
        <dbReference type="SAM" id="MobiDB-lite"/>
    </source>
</evidence>
<keyword evidence="4" id="KW-1185">Reference proteome</keyword>
<dbReference type="InterPro" id="IPR008979">
    <property type="entry name" value="Galactose-bd-like_sf"/>
</dbReference>
<dbReference type="CDD" id="cd13973">
    <property type="entry name" value="PK_MviN-like"/>
    <property type="match status" value="1"/>
</dbReference>
<feature type="region of interest" description="Disordered" evidence="1">
    <location>
        <begin position="306"/>
        <end position="350"/>
    </location>
</feature>
<keyword evidence="3" id="KW-0418">Kinase</keyword>
<dbReference type="Proteomes" id="UP001595836">
    <property type="component" value="Unassembled WGS sequence"/>
</dbReference>
<feature type="compositionally biased region" description="Polar residues" evidence="1">
    <location>
        <begin position="448"/>
        <end position="474"/>
    </location>
</feature>
<comment type="caution">
    <text evidence="3">The sequence shown here is derived from an EMBL/GenBank/DDBJ whole genome shotgun (WGS) entry which is preliminary data.</text>
</comment>
<feature type="compositionally biased region" description="Basic and acidic residues" evidence="1">
    <location>
        <begin position="204"/>
        <end position="220"/>
    </location>
</feature>
<keyword evidence="2" id="KW-1133">Transmembrane helix</keyword>
<name>A0ABV9PP28_9ACTN</name>
<sequence length="588" mass="60021">MGENTEGPARGDVPTPPRLTVGGLVAGGRYELLERHGGVAGQSFWKARDKRLGRTVALTFVDPLPGETPPGSATGVLDRTVALTAVYSDGLSRVLDVIRGRAGGIVVTEWIPGTSLAAAVANPDPGSAVGAVWGLSDAATRTEEANLALGLDSPDRVRLTEDGRAVLAFPGVTPDVDARSDVRGLGAVLYALLTGAWPVELPKGTDAHEHVDGRPEAAPRDDDELVDPTVVNPDVPPESAVLAMRSLDGSAVSSAATVRSMVTDRTGGPVRANRSAAAGAAGVAASASGGPAGAYPGFSAGAGGVDGGPAAASSSSYSPGAVSSSPQGPDPGSPADTSERSWSDTADEPDPDVLRRRWQIMAGAGAVAVVAIVLLSVWMLGALGNDRNNTPLSQQLDAIERAAQASRSSEAAAPPAEDEGTGGSGADSAEKQDEASLSPLSVTTVTSWQPASSNGTAENSSSAANVIDGNPSTSWSTDTYRNQFGNSASSYKAGIGLMFTLDSAEKVRELEISADEDIRFEIRSAESASPTSLDDTTRLGSGRVEDGRATVTIEDADETEYLLLWITRLGTVGPQAYQAAVSEVNVLG</sequence>
<feature type="compositionally biased region" description="Low complexity" evidence="1">
    <location>
        <begin position="436"/>
        <end position="447"/>
    </location>
</feature>
<gene>
    <name evidence="3" type="ORF">ACFO7U_07740</name>
</gene>
<dbReference type="Gene3D" id="2.60.120.260">
    <property type="entry name" value="Galactose-binding domain-like"/>
    <property type="match status" value="1"/>
</dbReference>
<dbReference type="Gene3D" id="3.30.200.20">
    <property type="entry name" value="Phosphorylase Kinase, domain 1"/>
    <property type="match status" value="1"/>
</dbReference>
<dbReference type="RefSeq" id="WP_344995578.1">
    <property type="nucleotide sequence ID" value="NZ_BAABCD010000052.1"/>
</dbReference>